<feature type="compositionally biased region" description="Low complexity" evidence="1">
    <location>
        <begin position="228"/>
        <end position="250"/>
    </location>
</feature>
<feature type="compositionally biased region" description="Basic residues" evidence="1">
    <location>
        <begin position="583"/>
        <end position="595"/>
    </location>
</feature>
<feature type="compositionally biased region" description="Polar residues" evidence="1">
    <location>
        <begin position="213"/>
        <end position="227"/>
    </location>
</feature>
<name>A0A0D0CTT8_9AGAR</name>
<dbReference type="AlphaFoldDB" id="A0A0D0CTT8"/>
<feature type="compositionally biased region" description="Polar residues" evidence="1">
    <location>
        <begin position="596"/>
        <end position="607"/>
    </location>
</feature>
<evidence type="ECO:0000256" key="1">
    <source>
        <dbReference type="SAM" id="MobiDB-lite"/>
    </source>
</evidence>
<feature type="compositionally biased region" description="Basic and acidic residues" evidence="1">
    <location>
        <begin position="480"/>
        <end position="508"/>
    </location>
</feature>
<feature type="compositionally biased region" description="Low complexity" evidence="1">
    <location>
        <begin position="178"/>
        <end position="195"/>
    </location>
</feature>
<organism evidence="2 3">
    <name type="scientific">Collybiopsis luxurians FD-317 M1</name>
    <dbReference type="NCBI Taxonomy" id="944289"/>
    <lineage>
        <taxon>Eukaryota</taxon>
        <taxon>Fungi</taxon>
        <taxon>Dikarya</taxon>
        <taxon>Basidiomycota</taxon>
        <taxon>Agaricomycotina</taxon>
        <taxon>Agaricomycetes</taxon>
        <taxon>Agaricomycetidae</taxon>
        <taxon>Agaricales</taxon>
        <taxon>Marasmiineae</taxon>
        <taxon>Omphalotaceae</taxon>
        <taxon>Collybiopsis</taxon>
        <taxon>Collybiopsis luxurians</taxon>
    </lineage>
</organism>
<dbReference type="HOGENOM" id="CLU_449809_0_0_1"/>
<feature type="compositionally biased region" description="Low complexity" evidence="1">
    <location>
        <begin position="102"/>
        <end position="120"/>
    </location>
</feature>
<feature type="compositionally biased region" description="Polar residues" evidence="1">
    <location>
        <begin position="531"/>
        <end position="540"/>
    </location>
</feature>
<evidence type="ECO:0000313" key="3">
    <source>
        <dbReference type="Proteomes" id="UP000053593"/>
    </source>
</evidence>
<proteinExistence type="predicted"/>
<sequence length="607" mass="63777">MMESEDKTKQAALVWKERKNVLPYFAKVCANVFDMACMVWVAGPVEEENWAVKVASGESCIELPGPLNMNKLFASTNEQMAQSFANNFADFIKTASNEQEPLSTAAAEAEGAALTSTTSTDEQASPTAAAKGVALTAPASSVASTEAAPSISNKEGAASTSTTSTDEQALPTAAAKGVASTAPASSVTSTEAAPSISDKQPASLVTSSTAAIPNILPDSSTSASTLTVPASSVSAPMNSPSSTLPATSAAQVDLSSHDHSDQMHDLLVPEMTATFPYAYLPGGGNSNFWDQNNSLHHSAMGDYIPTSSSETYPVTTFSNDLQNYGGNRDFTQYHQLDNSAYAPIEQTNLGYGGNGLVPASDTQAGLQYPQMDHWQSDHPSVNPTTWDQNMAWNFQCYSSNLTASASDDFSYPSMASGIAASVGNYLTPAYAYATPSHSTSPHWPPSYMSPVYSSISSALMHTPPMPSEVSVGSTHAQVENPHHDNIGSEKENKEGEEHHDAGSGRNESEGPLASCHKASCVDKPTEPEASPTGTKHTASEMSPALDSGTVSKQLRRPLKSDPNMVNTEQALKDIPGMGLKKNAGARKKSQSKVHGRSSQEPSSSNAA</sequence>
<protein>
    <submittedName>
        <fullName evidence="2">Uncharacterized protein</fullName>
    </submittedName>
</protein>
<accession>A0A0D0CTT8</accession>
<feature type="region of interest" description="Disordered" evidence="1">
    <location>
        <begin position="463"/>
        <end position="607"/>
    </location>
</feature>
<feature type="compositionally biased region" description="Polar residues" evidence="1">
    <location>
        <begin position="150"/>
        <end position="167"/>
    </location>
</feature>
<reference evidence="2 3" key="1">
    <citation type="submission" date="2014-04" db="EMBL/GenBank/DDBJ databases">
        <title>Evolutionary Origins and Diversification of the Mycorrhizal Mutualists.</title>
        <authorList>
            <consortium name="DOE Joint Genome Institute"/>
            <consortium name="Mycorrhizal Genomics Consortium"/>
            <person name="Kohler A."/>
            <person name="Kuo A."/>
            <person name="Nagy L.G."/>
            <person name="Floudas D."/>
            <person name="Copeland A."/>
            <person name="Barry K.W."/>
            <person name="Cichocki N."/>
            <person name="Veneault-Fourrey C."/>
            <person name="LaButti K."/>
            <person name="Lindquist E.A."/>
            <person name="Lipzen A."/>
            <person name="Lundell T."/>
            <person name="Morin E."/>
            <person name="Murat C."/>
            <person name="Riley R."/>
            <person name="Ohm R."/>
            <person name="Sun H."/>
            <person name="Tunlid A."/>
            <person name="Henrissat B."/>
            <person name="Grigoriev I.V."/>
            <person name="Hibbett D.S."/>
            <person name="Martin F."/>
        </authorList>
    </citation>
    <scope>NUCLEOTIDE SEQUENCE [LARGE SCALE GENOMIC DNA]</scope>
    <source>
        <strain evidence="2 3">FD-317 M1</strain>
    </source>
</reference>
<dbReference type="EMBL" id="KN834781">
    <property type="protein sequence ID" value="KIK59213.1"/>
    <property type="molecule type" value="Genomic_DNA"/>
</dbReference>
<dbReference type="Proteomes" id="UP000053593">
    <property type="component" value="Unassembled WGS sequence"/>
</dbReference>
<feature type="region of interest" description="Disordered" evidence="1">
    <location>
        <begin position="213"/>
        <end position="258"/>
    </location>
</feature>
<feature type="region of interest" description="Disordered" evidence="1">
    <location>
        <begin position="99"/>
        <end position="201"/>
    </location>
</feature>
<gene>
    <name evidence="2" type="ORF">GYMLUDRAFT_245630</name>
</gene>
<keyword evidence="3" id="KW-1185">Reference proteome</keyword>
<evidence type="ECO:0000313" key="2">
    <source>
        <dbReference type="EMBL" id="KIK59213.1"/>
    </source>
</evidence>